<feature type="compositionally biased region" description="Low complexity" evidence="1">
    <location>
        <begin position="409"/>
        <end position="418"/>
    </location>
</feature>
<dbReference type="EMBL" id="LAZR01004068">
    <property type="protein sequence ID" value="KKN12090.1"/>
    <property type="molecule type" value="Genomic_DNA"/>
</dbReference>
<feature type="region of interest" description="Disordered" evidence="1">
    <location>
        <begin position="399"/>
        <end position="419"/>
    </location>
</feature>
<dbReference type="AlphaFoldDB" id="A0A0F9MXP2"/>
<proteinExistence type="predicted"/>
<evidence type="ECO:0000256" key="1">
    <source>
        <dbReference type="SAM" id="MobiDB-lite"/>
    </source>
</evidence>
<reference evidence="2" key="1">
    <citation type="journal article" date="2015" name="Nature">
        <title>Complex archaea that bridge the gap between prokaryotes and eukaryotes.</title>
        <authorList>
            <person name="Spang A."/>
            <person name="Saw J.H."/>
            <person name="Jorgensen S.L."/>
            <person name="Zaremba-Niedzwiedzka K."/>
            <person name="Martijn J."/>
            <person name="Lind A.E."/>
            <person name="van Eijk R."/>
            <person name="Schleper C."/>
            <person name="Guy L."/>
            <person name="Ettema T.J."/>
        </authorList>
    </citation>
    <scope>NUCLEOTIDE SEQUENCE</scope>
</reference>
<accession>A0A0F9MXP2</accession>
<gene>
    <name evidence="2" type="ORF">LCGC14_1019990</name>
</gene>
<sequence length="500" mass="56858">MDIPFLKDFAVQTNFDMTNPLSHNEVKELALRWLPQFRFHEDELFHPISINQVLYTGRTSINTQWWLEDKDGFLISPWVLFKSHDDKESLNFNPSYPPNSKFNSTEITRKSHFTNLKDTEYDIAKALFGSKEMYSGMQLPRFPGVTMGEFRSLLETLYHNLRAYVDYPAELYDDDEGRVLDEIIGPPLFGDKKSEWRKLLELVEMERLGQREGSTSQTYNNLLNSLIEDGIISEIEWEIIRFYGILEYHLCYEYNDWSAHQIDIFANEHEGDVEGCALVFNLNTIKAVYKKTQEESQREIALSTLKPDFIMTAAHNESNNLDEIKDLRGLPEDEILSELKVWVSLGSHASYLSGAGTHDTVPGLETGAAIGAGVTCLVFPPACLVALLLALLAKGAPEDETSNKGVYMSSDPGSSSSPKMVPIQVETTPLSKHLNMFQERFEGDFGMETSVNLAERVYPGLWGGHDGLINYSSPFTNKTKRFIHKLRWFFEHTSSPGAVY</sequence>
<comment type="caution">
    <text evidence="2">The sequence shown here is derived from an EMBL/GenBank/DDBJ whole genome shotgun (WGS) entry which is preliminary data.</text>
</comment>
<organism evidence="2">
    <name type="scientific">marine sediment metagenome</name>
    <dbReference type="NCBI Taxonomy" id="412755"/>
    <lineage>
        <taxon>unclassified sequences</taxon>
        <taxon>metagenomes</taxon>
        <taxon>ecological metagenomes</taxon>
    </lineage>
</organism>
<evidence type="ECO:0000313" key="2">
    <source>
        <dbReference type="EMBL" id="KKN12090.1"/>
    </source>
</evidence>
<protein>
    <submittedName>
        <fullName evidence="2">Uncharacterized protein</fullName>
    </submittedName>
</protein>
<name>A0A0F9MXP2_9ZZZZ</name>